<dbReference type="KEGG" id="vg:26641039"/>
<dbReference type="EMBL" id="KP027447">
    <property type="protein sequence ID" value="AJA42342.1"/>
    <property type="molecule type" value="Genomic_DNA"/>
</dbReference>
<reference evidence="1 2" key="1">
    <citation type="journal article" date="2015" name="Appl. Environ. Microbiol.">
        <title>Two Phages, phiIPLA-RODI and phiIPLA-C1C, Lyse Mono- and Dual-Species Staphylococcal Biofilms.</title>
        <authorList>
            <person name="Gutierrez D."/>
            <person name="Vandenheuvel D."/>
            <person name="Martinez B."/>
            <person name="Rodriguez A."/>
            <person name="Lavigne R."/>
            <person name="Garcia P."/>
        </authorList>
    </citation>
    <scope>NUCLEOTIDE SEQUENCE [LARGE SCALE GENOMIC DNA]</scope>
</reference>
<dbReference type="RefSeq" id="YP_009214622.1">
    <property type="nucleotide sequence ID" value="NC_028962.1"/>
</dbReference>
<sequence length="102" mass="12196">MSNLGDKLNQVTKENISNQCLSEYKDKILKFITKKLYEEANKGKYSTTISLYHIYLHFDIYPTNQFTSNILSHFRRNGVNVIMKCTDSEYPYPIYYEFSWEK</sequence>
<evidence type="ECO:0000313" key="2">
    <source>
        <dbReference type="Proteomes" id="UP000032689"/>
    </source>
</evidence>
<proteinExistence type="predicted"/>
<name>A0A0D3MWP9_9CAUD</name>
<evidence type="ECO:0000313" key="1">
    <source>
        <dbReference type="EMBL" id="AJA42342.1"/>
    </source>
</evidence>
<dbReference type="GeneID" id="26641039"/>
<protein>
    <submittedName>
        <fullName evidence="1">Uncharacterized protein</fullName>
    </submittedName>
</protein>
<organism evidence="1 2">
    <name type="scientific">Staphylococcus phage vB_SepM_ phiIPLA-C1C</name>
    <dbReference type="NCBI Taxonomy" id="1572704"/>
    <lineage>
        <taxon>Viruses</taxon>
        <taxon>Duplodnaviria</taxon>
        <taxon>Heunggongvirae</taxon>
        <taxon>Uroviricota</taxon>
        <taxon>Caudoviricetes</taxon>
        <taxon>Herelleviridae</taxon>
        <taxon>Twortvirinae</taxon>
        <taxon>Sepunavirus</taxon>
        <taxon>Sepunavirus IPLAC1C</taxon>
    </lineage>
</organism>
<keyword evidence="2" id="KW-1185">Reference proteome</keyword>
<dbReference type="Proteomes" id="UP000032689">
    <property type="component" value="Segment"/>
</dbReference>
<accession>A0A0D3MWP9</accession>